<evidence type="ECO:0000313" key="7">
    <source>
        <dbReference type="Proteomes" id="UP000032431"/>
    </source>
</evidence>
<dbReference type="Proteomes" id="UP000032431">
    <property type="component" value="Chromosome I"/>
</dbReference>
<gene>
    <name evidence="6" type="ORF">CCDG5_0377</name>
</gene>
<dbReference type="InterPro" id="IPR020013">
    <property type="entry name" value="Flagellar_FlgE/F/G"/>
</dbReference>
<dbReference type="Pfam" id="PF06429">
    <property type="entry name" value="Flg_bbr_C"/>
    <property type="match status" value="1"/>
</dbReference>
<reference evidence="7" key="1">
    <citation type="submission" date="2014-07" db="EMBL/GenBank/DDBJ databases">
        <authorList>
            <person name="Wibberg D."/>
        </authorList>
    </citation>
    <scope>NUCLEOTIDE SEQUENCE [LARGE SCALE GENOMIC DNA]</scope>
    <source>
        <strain evidence="7">DG5</strain>
    </source>
</reference>
<keyword evidence="6" id="KW-0969">Cilium</keyword>
<keyword evidence="6" id="KW-0966">Cell projection</keyword>
<dbReference type="GO" id="GO:0009425">
    <property type="term" value="C:bacterial-type flagellum basal body"/>
    <property type="evidence" value="ECO:0007669"/>
    <property type="project" value="UniProtKB-SubCell"/>
</dbReference>
<dbReference type="KEGG" id="ccel:CCDG5_0377"/>
<keyword evidence="6" id="KW-0282">Flagellum</keyword>
<dbReference type="NCBIfam" id="TIGR03506">
    <property type="entry name" value="FlgEFG_subfam"/>
    <property type="match status" value="1"/>
</dbReference>
<accession>A0A078KIU8</accession>
<dbReference type="EMBL" id="LM995447">
    <property type="protein sequence ID" value="CDZ23516.1"/>
    <property type="molecule type" value="Genomic_DNA"/>
</dbReference>
<comment type="similarity">
    <text evidence="1 2">Belongs to the flagella basal body rod proteins family.</text>
</comment>
<organism evidence="6 7">
    <name type="scientific">[Clostridium] cellulosi</name>
    <dbReference type="NCBI Taxonomy" id="29343"/>
    <lineage>
        <taxon>Bacteria</taxon>
        <taxon>Bacillati</taxon>
        <taxon>Bacillota</taxon>
        <taxon>Clostridia</taxon>
        <taxon>Eubacteriales</taxon>
        <taxon>Oscillospiraceae</taxon>
        <taxon>Oscillospiraceae incertae sedis</taxon>
    </lineage>
</organism>
<comment type="subcellular location">
    <subcellularLocation>
        <location evidence="2">Bacterial flagellum basal body</location>
    </subcellularLocation>
</comment>
<dbReference type="InterPro" id="IPR053967">
    <property type="entry name" value="LlgE_F_G-like_D1"/>
</dbReference>
<dbReference type="InterPro" id="IPR010930">
    <property type="entry name" value="Flg_bb/hook_C_dom"/>
</dbReference>
<dbReference type="InterPro" id="IPR001444">
    <property type="entry name" value="Flag_bb_rod_N"/>
</dbReference>
<evidence type="ECO:0000259" key="3">
    <source>
        <dbReference type="Pfam" id="PF00460"/>
    </source>
</evidence>
<dbReference type="HOGENOM" id="CLU_013687_0_2_9"/>
<dbReference type="GO" id="GO:0071978">
    <property type="term" value="P:bacterial-type flagellum-dependent swarming motility"/>
    <property type="evidence" value="ECO:0007669"/>
    <property type="project" value="TreeGrafter"/>
</dbReference>
<dbReference type="OrthoDB" id="9804559at2"/>
<dbReference type="Pfam" id="PF00460">
    <property type="entry name" value="Flg_bb_rod"/>
    <property type="match status" value="1"/>
</dbReference>
<dbReference type="InterPro" id="IPR037925">
    <property type="entry name" value="FlgE/F/G-like"/>
</dbReference>
<dbReference type="PATRIC" id="fig|29343.3.peg.393"/>
<feature type="domain" description="Flagellar hook protein FlgE/F/G-like D1" evidence="5">
    <location>
        <begin position="91"/>
        <end position="140"/>
    </location>
</feature>
<evidence type="ECO:0000256" key="1">
    <source>
        <dbReference type="ARBA" id="ARBA00009677"/>
    </source>
</evidence>
<keyword evidence="2" id="KW-0975">Bacterial flagellum</keyword>
<evidence type="ECO:0000313" key="6">
    <source>
        <dbReference type="EMBL" id="CDZ23516.1"/>
    </source>
</evidence>
<dbReference type="STRING" id="29343.CCDG5_0377"/>
<keyword evidence="7" id="KW-1185">Reference proteome</keyword>
<proteinExistence type="inferred from homology"/>
<evidence type="ECO:0000259" key="4">
    <source>
        <dbReference type="Pfam" id="PF06429"/>
    </source>
</evidence>
<sequence>MIQAFYSGTAGLSAHQNSLDVISNNVANVNTNGYKTKKQDFGSLLYASEVRPETRNSDNLLAGAGASLNSVKTDMSHGNIDITEGNTDFYIEGDGFFAVRDNAGNTYYTKDGGFQAVNTGNGMILGTQDGLAVLDRYGNTIPVTEEGPQAMPGVYAFTNAPGLLSAGQNLFIANNVSGPAVATDELPRQGIVERSNVNLANEMVNLIVSQRGYQLNANVVTTADQIEQMINDLNA</sequence>
<dbReference type="InterPro" id="IPR019776">
    <property type="entry name" value="Flagellar_basal_body_rod_CS"/>
</dbReference>
<dbReference type="AlphaFoldDB" id="A0A078KIU8"/>
<feature type="domain" description="Flagellar basal-body/hook protein C-terminal" evidence="4">
    <location>
        <begin position="188"/>
        <end position="233"/>
    </location>
</feature>
<evidence type="ECO:0000256" key="2">
    <source>
        <dbReference type="RuleBase" id="RU362116"/>
    </source>
</evidence>
<dbReference type="PANTHER" id="PTHR30435:SF19">
    <property type="entry name" value="FLAGELLAR BASAL-BODY ROD PROTEIN FLGG"/>
    <property type="match status" value="1"/>
</dbReference>
<dbReference type="PROSITE" id="PS00588">
    <property type="entry name" value="FLAGELLA_BB_ROD"/>
    <property type="match status" value="1"/>
</dbReference>
<dbReference type="SUPFAM" id="SSF117143">
    <property type="entry name" value="Flagellar hook protein flgE"/>
    <property type="match status" value="1"/>
</dbReference>
<evidence type="ECO:0000259" key="5">
    <source>
        <dbReference type="Pfam" id="PF22692"/>
    </source>
</evidence>
<dbReference type="Pfam" id="PF22692">
    <property type="entry name" value="LlgE_F_G_D1"/>
    <property type="match status" value="1"/>
</dbReference>
<dbReference type="PANTHER" id="PTHR30435">
    <property type="entry name" value="FLAGELLAR PROTEIN"/>
    <property type="match status" value="1"/>
</dbReference>
<name>A0A078KIU8_9FIRM</name>
<feature type="domain" description="Flagellar basal body rod protein N-terminal" evidence="3">
    <location>
        <begin position="5"/>
        <end position="35"/>
    </location>
</feature>
<protein>
    <submittedName>
        <fullName evidence="6">Flagellar hook-basal body protein</fullName>
    </submittedName>
</protein>